<evidence type="ECO:0000313" key="3">
    <source>
        <dbReference type="Proteomes" id="UP000009227"/>
    </source>
</evidence>
<feature type="transmembrane region" description="Helical" evidence="1">
    <location>
        <begin position="394"/>
        <end position="412"/>
    </location>
</feature>
<dbReference type="InterPro" id="IPR007873">
    <property type="entry name" value="Glycosyltransferase_ALG3"/>
</dbReference>
<feature type="transmembrane region" description="Helical" evidence="1">
    <location>
        <begin position="259"/>
        <end position="285"/>
    </location>
</feature>
<accession>F6BBC7</accession>
<dbReference type="HOGENOM" id="CLU_646573_0_0_2"/>
<feature type="transmembrane region" description="Helical" evidence="1">
    <location>
        <begin position="320"/>
        <end position="344"/>
    </location>
</feature>
<feature type="transmembrane region" description="Helical" evidence="1">
    <location>
        <begin position="178"/>
        <end position="207"/>
    </location>
</feature>
<protein>
    <submittedName>
        <fullName evidence="2">Transporter</fullName>
    </submittedName>
</protein>
<gene>
    <name evidence="2" type="ordered locus">Metig_1601</name>
</gene>
<feature type="transmembrane region" description="Helical" evidence="1">
    <location>
        <begin position="228"/>
        <end position="253"/>
    </location>
</feature>
<dbReference type="GO" id="GO:0000030">
    <property type="term" value="F:mannosyltransferase activity"/>
    <property type="evidence" value="ECO:0007669"/>
    <property type="project" value="InterPro"/>
</dbReference>
<sequence length="424" mass="48866">MVKMGKKFLVGITSIITKLKGKQSRMRNKESSNRNLERIFKFFLAILLFKYSLEFYWTGLLTYPWDIALMMSMHFIAVLLLIDSVLEIFNTSFLSYIGAGLLLSSVLVLFTVYFKEPHFGTDGILFSRYAIDLLFNGENPYSHSMLPAYEKYGLNYRWTTPTLEGGIVDRFSYPPLGFLIFIPLFLLGIPDLNATTILFFVLTLLFLCYEARRLWLLPVIVMFLDPNLFLFSVGGVYDIIWVFFLLLAMKFFYEKQRVLSAVFLGLAISVKQTPALTIPFILIYLLKASGMKDTFKYALTVGATFIIISLPFLLWDPKSYLAGVLAPLSGIMHGMGLASLVYFGHINLHPAFFRVAVSVILATLLALYWINFDKLKHSCWFMPMLILWFHMRSLQNYFISFVPVAMYIFILWQKGKIRGIKHED</sequence>
<dbReference type="Proteomes" id="UP000009227">
    <property type="component" value="Chromosome"/>
</dbReference>
<keyword evidence="1" id="KW-0472">Membrane</keyword>
<dbReference type="OrthoDB" id="42409at2157"/>
<feature type="transmembrane region" description="Helical" evidence="1">
    <location>
        <begin position="39"/>
        <end position="57"/>
    </location>
</feature>
<proteinExistence type="predicted"/>
<dbReference type="Pfam" id="PF05208">
    <property type="entry name" value="ALG3"/>
    <property type="match status" value="1"/>
</dbReference>
<keyword evidence="1" id="KW-1133">Transmembrane helix</keyword>
<feature type="transmembrane region" description="Helical" evidence="1">
    <location>
        <begin position="351"/>
        <end position="370"/>
    </location>
</feature>
<reference evidence="2 3" key="1">
    <citation type="submission" date="2011-05" db="EMBL/GenBank/DDBJ databases">
        <title>Complete sequence of Methanotorris igneus Kol 5.</title>
        <authorList>
            <consortium name="US DOE Joint Genome Institute"/>
            <person name="Lucas S."/>
            <person name="Han J."/>
            <person name="Lapidus A."/>
            <person name="Cheng J.-F."/>
            <person name="Goodwin L."/>
            <person name="Pitluck S."/>
            <person name="Peters L."/>
            <person name="Mikhailova N."/>
            <person name="Chertkov O."/>
            <person name="Han C."/>
            <person name="Tapia R."/>
            <person name="Land M."/>
            <person name="Hauser L."/>
            <person name="Kyrpides N."/>
            <person name="Ivanova N."/>
            <person name="Pagani I."/>
            <person name="Sieprawska-Lupa M."/>
            <person name="Whitman W."/>
            <person name="Woyke T."/>
        </authorList>
    </citation>
    <scope>NUCLEOTIDE SEQUENCE [LARGE SCALE GENOMIC DNA]</scope>
    <source>
        <strain evidence="3">DSM 5666 / JCM 11834 / Kol 5</strain>
    </source>
</reference>
<evidence type="ECO:0000256" key="1">
    <source>
        <dbReference type="SAM" id="Phobius"/>
    </source>
</evidence>
<name>F6BBC7_METIK</name>
<dbReference type="AlphaFoldDB" id="F6BBC7"/>
<feature type="transmembrane region" description="Helical" evidence="1">
    <location>
        <begin position="297"/>
        <end position="314"/>
    </location>
</feature>
<dbReference type="KEGG" id="mig:Metig_1601"/>
<organism evidence="3">
    <name type="scientific">Methanotorris igneus (strain DSM 5666 / JCM 11834 / Kol 5)</name>
    <dbReference type="NCBI Taxonomy" id="880724"/>
    <lineage>
        <taxon>Archaea</taxon>
        <taxon>Methanobacteriati</taxon>
        <taxon>Methanobacteriota</taxon>
        <taxon>Methanomada group</taxon>
        <taxon>Methanococci</taxon>
        <taxon>Methanococcales</taxon>
        <taxon>Methanocaldococcaceae</taxon>
        <taxon>Methanotorris</taxon>
    </lineage>
</organism>
<evidence type="ECO:0000313" key="2">
    <source>
        <dbReference type="EMBL" id="AEF97134.1"/>
    </source>
</evidence>
<feature type="transmembrane region" description="Helical" evidence="1">
    <location>
        <begin position="63"/>
        <end position="82"/>
    </location>
</feature>
<keyword evidence="1" id="KW-0812">Transmembrane</keyword>
<dbReference type="EMBL" id="CP002737">
    <property type="protein sequence ID" value="AEF97134.1"/>
    <property type="molecule type" value="Genomic_DNA"/>
</dbReference>
<keyword evidence="3" id="KW-1185">Reference proteome</keyword>
<feature type="transmembrane region" description="Helical" evidence="1">
    <location>
        <begin position="94"/>
        <end position="114"/>
    </location>
</feature>
<dbReference type="STRING" id="880724.Metig_1601"/>